<dbReference type="SUPFAM" id="SSF161098">
    <property type="entry name" value="MetI-like"/>
    <property type="match status" value="1"/>
</dbReference>
<evidence type="ECO:0000313" key="9">
    <source>
        <dbReference type="Proteomes" id="UP000601789"/>
    </source>
</evidence>
<comment type="similarity">
    <text evidence="6">Belongs to the binding-protein-dependent transport system permease family.</text>
</comment>
<organism evidence="8 9">
    <name type="scientific">Aquamicrobium zhengzhouense</name>
    <dbReference type="NCBI Taxonomy" id="2781738"/>
    <lineage>
        <taxon>Bacteria</taxon>
        <taxon>Pseudomonadati</taxon>
        <taxon>Pseudomonadota</taxon>
        <taxon>Alphaproteobacteria</taxon>
        <taxon>Hyphomicrobiales</taxon>
        <taxon>Phyllobacteriaceae</taxon>
        <taxon>Aquamicrobium</taxon>
    </lineage>
</organism>
<evidence type="ECO:0000256" key="1">
    <source>
        <dbReference type="ARBA" id="ARBA00004651"/>
    </source>
</evidence>
<feature type="transmembrane region" description="Helical" evidence="6">
    <location>
        <begin position="336"/>
        <end position="356"/>
    </location>
</feature>
<sequence length="399" mass="40729">MANPATSPRGIAALHVDKLGLLVALLTGWGLGGASFATFRANRIVQGSAVEFWNALPSSLALAAMLGIVAAAAAGALGRSHLLRLASGLAGLIVVLLLIGTAAGYLTSEGDKLARVSPAAGFWLLVIAFALLIIDALSRLSVKPLVRLVILAAFYLVFGLGLAAGLWDDLSLLKEYSTRAASFWAEGRNHLVLAMGSMAAAILAGIPIGLVCYALPATRSAILNILNTIQTIPSMAMFTLLIAPLGWIATNIPGASELGIRGIGTAPAFVALFLYSLLPVVANTVAGLAGVPHNVRDAARGTGMTAWQRLARVDFPLALPTILTGIRIVLVQNIGLVTIAALIGGGGYGVFVFQGLGQMATDLVLLGALPTVLLAVSAAVVLDAVIEAASSPGAQGKAE</sequence>
<comment type="caution">
    <text evidence="8">The sequence shown here is derived from an EMBL/GenBank/DDBJ whole genome shotgun (WGS) entry which is preliminary data.</text>
</comment>
<dbReference type="CDD" id="cd06261">
    <property type="entry name" value="TM_PBP2"/>
    <property type="match status" value="1"/>
</dbReference>
<protein>
    <submittedName>
        <fullName evidence="8">ABC transporter permease</fullName>
    </submittedName>
</protein>
<feature type="transmembrane region" description="Helical" evidence="6">
    <location>
        <begin position="268"/>
        <end position="289"/>
    </location>
</feature>
<feature type="transmembrane region" description="Helical" evidence="6">
    <location>
        <begin position="59"/>
        <end position="77"/>
    </location>
</feature>
<keyword evidence="5 6" id="KW-0472">Membrane</keyword>
<name>A0ABS0SDG2_9HYPH</name>
<evidence type="ECO:0000313" key="8">
    <source>
        <dbReference type="EMBL" id="MBI1621333.1"/>
    </source>
</evidence>
<feature type="transmembrane region" description="Helical" evidence="6">
    <location>
        <begin position="120"/>
        <end position="138"/>
    </location>
</feature>
<dbReference type="Proteomes" id="UP000601789">
    <property type="component" value="Unassembled WGS sequence"/>
</dbReference>
<keyword evidence="4 6" id="KW-1133">Transmembrane helix</keyword>
<dbReference type="Pfam" id="PF00528">
    <property type="entry name" value="BPD_transp_1"/>
    <property type="match status" value="1"/>
</dbReference>
<feature type="transmembrane region" description="Helical" evidence="6">
    <location>
        <begin position="19"/>
        <end position="39"/>
    </location>
</feature>
<feature type="transmembrane region" description="Helical" evidence="6">
    <location>
        <begin position="191"/>
        <end position="213"/>
    </location>
</feature>
<feature type="transmembrane region" description="Helical" evidence="6">
    <location>
        <begin position="363"/>
        <end position="382"/>
    </location>
</feature>
<evidence type="ECO:0000256" key="2">
    <source>
        <dbReference type="ARBA" id="ARBA00022448"/>
    </source>
</evidence>
<reference evidence="8 9" key="1">
    <citation type="submission" date="2020-10" db="EMBL/GenBank/DDBJ databases">
        <title>Aquamicrobium zhengzhouensis sp. nov., a exopolysaccharide producing bacterium isolated from farmland soil.</title>
        <authorList>
            <person name="Wang X."/>
        </authorList>
    </citation>
    <scope>NUCLEOTIDE SEQUENCE [LARGE SCALE GENOMIC DNA]</scope>
    <source>
        <strain evidence="9">cd-1</strain>
    </source>
</reference>
<evidence type="ECO:0000256" key="5">
    <source>
        <dbReference type="ARBA" id="ARBA00023136"/>
    </source>
</evidence>
<gene>
    <name evidence="8" type="ORF">IOD40_11730</name>
</gene>
<keyword evidence="2 6" id="KW-0813">Transport</keyword>
<keyword evidence="9" id="KW-1185">Reference proteome</keyword>
<dbReference type="Gene3D" id="1.10.3720.10">
    <property type="entry name" value="MetI-like"/>
    <property type="match status" value="1"/>
</dbReference>
<dbReference type="InterPro" id="IPR051204">
    <property type="entry name" value="ABC_transp_perm/SBD"/>
</dbReference>
<feature type="transmembrane region" description="Helical" evidence="6">
    <location>
        <begin position="310"/>
        <end position="330"/>
    </location>
</feature>
<proteinExistence type="inferred from homology"/>
<dbReference type="PANTHER" id="PTHR30177:SF30">
    <property type="entry name" value="GLYCINE BETAINE UPTAKE SYSTEM PERMEASE PROTEIN YEHY"/>
    <property type="match status" value="1"/>
</dbReference>
<feature type="transmembrane region" description="Helical" evidence="6">
    <location>
        <begin position="145"/>
        <end position="167"/>
    </location>
</feature>
<evidence type="ECO:0000256" key="4">
    <source>
        <dbReference type="ARBA" id="ARBA00022989"/>
    </source>
</evidence>
<evidence type="ECO:0000256" key="3">
    <source>
        <dbReference type="ARBA" id="ARBA00022692"/>
    </source>
</evidence>
<feature type="domain" description="ABC transmembrane type-1" evidence="7">
    <location>
        <begin position="187"/>
        <end position="382"/>
    </location>
</feature>
<keyword evidence="3 6" id="KW-0812">Transmembrane</keyword>
<dbReference type="InterPro" id="IPR000515">
    <property type="entry name" value="MetI-like"/>
</dbReference>
<evidence type="ECO:0000259" key="7">
    <source>
        <dbReference type="PROSITE" id="PS50928"/>
    </source>
</evidence>
<dbReference type="RefSeq" id="WP_198476722.1">
    <property type="nucleotide sequence ID" value="NZ_JADGMQ010000007.1"/>
</dbReference>
<feature type="transmembrane region" description="Helical" evidence="6">
    <location>
        <begin position="89"/>
        <end position="108"/>
    </location>
</feature>
<dbReference type="InterPro" id="IPR035906">
    <property type="entry name" value="MetI-like_sf"/>
</dbReference>
<dbReference type="PANTHER" id="PTHR30177">
    <property type="entry name" value="GLYCINE BETAINE/L-PROLINE TRANSPORT SYSTEM PERMEASE PROTEIN PROW"/>
    <property type="match status" value="1"/>
</dbReference>
<evidence type="ECO:0000256" key="6">
    <source>
        <dbReference type="RuleBase" id="RU363032"/>
    </source>
</evidence>
<comment type="subcellular location">
    <subcellularLocation>
        <location evidence="1 6">Cell membrane</location>
        <topology evidence="1 6">Multi-pass membrane protein</topology>
    </subcellularLocation>
</comment>
<dbReference type="PROSITE" id="PS50928">
    <property type="entry name" value="ABC_TM1"/>
    <property type="match status" value="1"/>
</dbReference>
<accession>A0ABS0SDG2</accession>
<dbReference type="EMBL" id="JADGMQ010000007">
    <property type="protein sequence ID" value="MBI1621333.1"/>
    <property type="molecule type" value="Genomic_DNA"/>
</dbReference>
<feature type="transmembrane region" description="Helical" evidence="6">
    <location>
        <begin position="225"/>
        <end position="248"/>
    </location>
</feature>